<evidence type="ECO:0000259" key="1">
    <source>
        <dbReference type="Pfam" id="PF05662"/>
    </source>
</evidence>
<keyword evidence="3" id="KW-1185">Reference proteome</keyword>
<dbReference type="InterPro" id="IPR008635">
    <property type="entry name" value="Coiled_stalk_dom"/>
</dbReference>
<evidence type="ECO:0000313" key="3">
    <source>
        <dbReference type="Proteomes" id="UP000004018"/>
    </source>
</evidence>
<dbReference type="Pfam" id="PF05662">
    <property type="entry name" value="YadA_stalk"/>
    <property type="match status" value="1"/>
</dbReference>
<dbReference type="Proteomes" id="UP000004018">
    <property type="component" value="Unassembled WGS sequence"/>
</dbReference>
<feature type="domain" description="Trimeric autotransporter adhesin YadA-like stalk" evidence="1">
    <location>
        <begin position="108"/>
        <end position="149"/>
    </location>
</feature>
<evidence type="ECO:0000313" key="2">
    <source>
        <dbReference type="EMBL" id="EGL41406.1"/>
    </source>
</evidence>
<organism evidence="2 3">
    <name type="scientific">Megasphaera lornae</name>
    <dbReference type="NCBI Taxonomy" id="1000568"/>
    <lineage>
        <taxon>Bacteria</taxon>
        <taxon>Bacillati</taxon>
        <taxon>Bacillota</taxon>
        <taxon>Negativicutes</taxon>
        <taxon>Veillonellales</taxon>
        <taxon>Veillonellaceae</taxon>
        <taxon>Megasphaera</taxon>
    </lineage>
</organism>
<reference evidence="2 3" key="1">
    <citation type="submission" date="2011-04" db="EMBL/GenBank/DDBJ databases">
        <authorList>
            <person name="Harkins D.M."/>
            <person name="Madupu R."/>
            <person name="Durkin A.S."/>
            <person name="Torralba M."/>
            <person name="Methe B."/>
            <person name="Sutton G.G."/>
            <person name="Nelson K.E."/>
        </authorList>
    </citation>
    <scope>NUCLEOTIDE SEQUENCE [LARGE SCALE GENOMIC DNA]</scope>
    <source>
        <strain evidence="2 3">UPII 199-6</strain>
    </source>
</reference>
<dbReference type="SUPFAM" id="SSF101967">
    <property type="entry name" value="Adhesin YadA, collagen-binding domain"/>
    <property type="match status" value="1"/>
</dbReference>
<feature type="non-terminal residue" evidence="2">
    <location>
        <position position="1"/>
    </location>
</feature>
<accession>A0ABP2L7L0</accession>
<dbReference type="Gene3D" id="2.150.10.10">
    <property type="entry name" value="Serralysin-like metalloprotease, C-terminal"/>
    <property type="match status" value="1"/>
</dbReference>
<name>A0ABP2L7L0_9FIRM</name>
<dbReference type="InterPro" id="IPR011049">
    <property type="entry name" value="Serralysin-like_metalloprot_C"/>
</dbReference>
<proteinExistence type="predicted"/>
<comment type="caution">
    <text evidence="2">The sequence shown here is derived from an EMBL/GenBank/DDBJ whole genome shotgun (WGS) entry which is preliminary data.</text>
</comment>
<gene>
    <name evidence="2" type="ORF">HMPREF1039_1636</name>
</gene>
<dbReference type="EMBL" id="AFIJ01000012">
    <property type="protein sequence ID" value="EGL41406.1"/>
    <property type="molecule type" value="Genomic_DNA"/>
</dbReference>
<sequence length="171" mass="18881">KVLEKLDQAQKDATDYQLVENESAADKKYSVNEKHEIVLQVKDTKHPNSKVENVTITDVAKKSEVDKAINEDKQHFKDYAVKYDKNNDDTVNKNSITLAGNTTTGTAIHNVAKGDVSANSKDAVNGSQLFATQQTITNVTNNLSKTNQGFDVYITDQNNADNTFTVKLGED</sequence>
<protein>
    <submittedName>
        <fullName evidence="2">Hemagglutinin</fullName>
    </submittedName>
</protein>
<feature type="non-terminal residue" evidence="2">
    <location>
        <position position="171"/>
    </location>
</feature>